<protein>
    <submittedName>
        <fullName evidence="1">Uncharacterized protein</fullName>
    </submittedName>
</protein>
<sequence length="79" mass="8701">MHTQNIAFFLPTVDHRHEHHNSNSNDGLTVLSSSVYIHMANNSSIVAKEIHTIFGSQNNSLFCSLHTSMVCCGCISLSL</sequence>
<dbReference type="EMBL" id="JXJN01003507">
    <property type="status" value="NOT_ANNOTATED_CDS"/>
    <property type="molecule type" value="Genomic_DNA"/>
</dbReference>
<dbReference type="Proteomes" id="UP000092460">
    <property type="component" value="Unassembled WGS sequence"/>
</dbReference>
<accession>A0A1B0AU34</accession>
<dbReference type="EnsemblMetazoa" id="GPPI008630-RA">
    <property type="protein sequence ID" value="GPPI008630-PA"/>
    <property type="gene ID" value="GPPI008630"/>
</dbReference>
<dbReference type="VEuPathDB" id="VectorBase:GPPI008630"/>
<evidence type="ECO:0000313" key="2">
    <source>
        <dbReference type="Proteomes" id="UP000092460"/>
    </source>
</evidence>
<dbReference type="AlphaFoldDB" id="A0A1B0AU34"/>
<name>A0A1B0AU34_9MUSC</name>
<reference evidence="1" key="2">
    <citation type="submission" date="2020-05" db="UniProtKB">
        <authorList>
            <consortium name="EnsemblMetazoa"/>
        </authorList>
    </citation>
    <scope>IDENTIFICATION</scope>
    <source>
        <strain evidence="1">IAEA</strain>
    </source>
</reference>
<reference evidence="2" key="1">
    <citation type="submission" date="2015-01" db="EMBL/GenBank/DDBJ databases">
        <authorList>
            <person name="Aksoy S."/>
            <person name="Warren W."/>
            <person name="Wilson R.K."/>
        </authorList>
    </citation>
    <scope>NUCLEOTIDE SEQUENCE [LARGE SCALE GENOMIC DNA]</scope>
    <source>
        <strain evidence="2">IAEA</strain>
    </source>
</reference>
<evidence type="ECO:0000313" key="1">
    <source>
        <dbReference type="EnsemblMetazoa" id="GPPI008630-PA"/>
    </source>
</evidence>
<proteinExistence type="predicted"/>
<organism evidence="1 2">
    <name type="scientific">Glossina palpalis gambiensis</name>
    <dbReference type="NCBI Taxonomy" id="67801"/>
    <lineage>
        <taxon>Eukaryota</taxon>
        <taxon>Metazoa</taxon>
        <taxon>Ecdysozoa</taxon>
        <taxon>Arthropoda</taxon>
        <taxon>Hexapoda</taxon>
        <taxon>Insecta</taxon>
        <taxon>Pterygota</taxon>
        <taxon>Neoptera</taxon>
        <taxon>Endopterygota</taxon>
        <taxon>Diptera</taxon>
        <taxon>Brachycera</taxon>
        <taxon>Muscomorpha</taxon>
        <taxon>Hippoboscoidea</taxon>
        <taxon>Glossinidae</taxon>
        <taxon>Glossina</taxon>
    </lineage>
</organism>
<keyword evidence="2" id="KW-1185">Reference proteome</keyword>